<reference evidence="1 2" key="1">
    <citation type="journal article" date="2016" name="Nat. Commun.">
        <title>Thousands of microbial genomes shed light on interconnected biogeochemical processes in an aquifer system.</title>
        <authorList>
            <person name="Anantharaman K."/>
            <person name="Brown C.T."/>
            <person name="Hug L.A."/>
            <person name="Sharon I."/>
            <person name="Castelle C.J."/>
            <person name="Probst A.J."/>
            <person name="Thomas B.C."/>
            <person name="Singh A."/>
            <person name="Wilkins M.J."/>
            <person name="Karaoz U."/>
            <person name="Brodie E.L."/>
            <person name="Williams K.H."/>
            <person name="Hubbard S.S."/>
            <person name="Banfield J.F."/>
        </authorList>
    </citation>
    <scope>NUCLEOTIDE SEQUENCE [LARGE SCALE GENOMIC DNA]</scope>
</reference>
<sequence>MHGVLRWGPVWWRELLKGDSTWDQTALQEGATLLFLGGKIFSFPLGSQVKTCNPKTQFEVQNKRNLLAPLYEALSPFPVNRPTFAVR</sequence>
<dbReference type="Proteomes" id="UP000177583">
    <property type="component" value="Unassembled WGS sequence"/>
</dbReference>
<dbReference type="AlphaFoldDB" id="A0A1F6GM73"/>
<organism evidence="1 2">
    <name type="scientific">Candidatus Lambdaproteobacteria bacterium RIFOXYD2_FULL_56_26</name>
    <dbReference type="NCBI Taxonomy" id="1817773"/>
    <lineage>
        <taxon>Bacteria</taxon>
        <taxon>Pseudomonadati</taxon>
        <taxon>Pseudomonadota</taxon>
        <taxon>Candidatus Lambdaproteobacteria</taxon>
    </lineage>
</organism>
<comment type="caution">
    <text evidence="1">The sequence shown here is derived from an EMBL/GenBank/DDBJ whole genome shotgun (WGS) entry which is preliminary data.</text>
</comment>
<evidence type="ECO:0000313" key="1">
    <source>
        <dbReference type="EMBL" id="OGG99215.1"/>
    </source>
</evidence>
<evidence type="ECO:0000313" key="2">
    <source>
        <dbReference type="Proteomes" id="UP000177583"/>
    </source>
</evidence>
<protein>
    <submittedName>
        <fullName evidence="1">Uncharacterized protein</fullName>
    </submittedName>
</protein>
<proteinExistence type="predicted"/>
<gene>
    <name evidence="1" type="ORF">A2557_10125</name>
</gene>
<dbReference type="EMBL" id="MFNF01000060">
    <property type="protein sequence ID" value="OGG99215.1"/>
    <property type="molecule type" value="Genomic_DNA"/>
</dbReference>
<name>A0A1F6GM73_9PROT</name>
<accession>A0A1F6GM73</accession>